<name>M2Q1V8_CERS8</name>
<sequence>MVSGFKKNMERADLLALRICQLEKRDEDIRKAAKTLEKARLKSKEEFERRFKHRIRQREIRPGTLVLRYLGPYEVVRHTKGGSYMLKELDGTMMRVGIAVHLSTQTNGYQDLVTKVQNNANHHSKQQNNAPSPDHAPAQQDDEVANLIPLGGRHKYQCSAPLTERLNQHR</sequence>
<reference evidence="1 2" key="1">
    <citation type="journal article" date="2012" name="Proc. Natl. Acad. Sci. U.S.A.">
        <title>Comparative genomics of Ceriporiopsis subvermispora and Phanerochaete chrysosporium provide insight into selective ligninolysis.</title>
        <authorList>
            <person name="Fernandez-Fueyo E."/>
            <person name="Ruiz-Duenas F.J."/>
            <person name="Ferreira P."/>
            <person name="Floudas D."/>
            <person name="Hibbett D.S."/>
            <person name="Canessa P."/>
            <person name="Larrondo L.F."/>
            <person name="James T.Y."/>
            <person name="Seelenfreund D."/>
            <person name="Lobos S."/>
            <person name="Polanco R."/>
            <person name="Tello M."/>
            <person name="Honda Y."/>
            <person name="Watanabe T."/>
            <person name="Watanabe T."/>
            <person name="Ryu J.S."/>
            <person name="Kubicek C.P."/>
            <person name="Schmoll M."/>
            <person name="Gaskell J."/>
            <person name="Hammel K.E."/>
            <person name="St John F.J."/>
            <person name="Vanden Wymelenberg A."/>
            <person name="Sabat G."/>
            <person name="Splinter BonDurant S."/>
            <person name="Syed K."/>
            <person name="Yadav J.S."/>
            <person name="Doddapaneni H."/>
            <person name="Subramanian V."/>
            <person name="Lavin J.L."/>
            <person name="Oguiza J.A."/>
            <person name="Perez G."/>
            <person name="Pisabarro A.G."/>
            <person name="Ramirez L."/>
            <person name="Santoyo F."/>
            <person name="Master E."/>
            <person name="Coutinho P.M."/>
            <person name="Henrissat B."/>
            <person name="Lombard V."/>
            <person name="Magnuson J.K."/>
            <person name="Kuees U."/>
            <person name="Hori C."/>
            <person name="Igarashi K."/>
            <person name="Samejima M."/>
            <person name="Held B.W."/>
            <person name="Barry K.W."/>
            <person name="LaButti K.M."/>
            <person name="Lapidus A."/>
            <person name="Lindquist E.A."/>
            <person name="Lucas S.M."/>
            <person name="Riley R."/>
            <person name="Salamov A.A."/>
            <person name="Hoffmeister D."/>
            <person name="Schwenk D."/>
            <person name="Hadar Y."/>
            <person name="Yarden O."/>
            <person name="de Vries R.P."/>
            <person name="Wiebenga A."/>
            <person name="Stenlid J."/>
            <person name="Eastwood D."/>
            <person name="Grigoriev I.V."/>
            <person name="Berka R.M."/>
            <person name="Blanchette R.A."/>
            <person name="Kersten P."/>
            <person name="Martinez A.T."/>
            <person name="Vicuna R."/>
            <person name="Cullen D."/>
        </authorList>
    </citation>
    <scope>NUCLEOTIDE SEQUENCE [LARGE SCALE GENOMIC DNA]</scope>
    <source>
        <strain evidence="1 2">B</strain>
    </source>
</reference>
<dbReference type="OrthoDB" id="444848at2759"/>
<gene>
    <name evidence="1" type="ORF">CERSUDRAFT_78610</name>
</gene>
<dbReference type="EMBL" id="KB445841">
    <property type="protein sequence ID" value="EMD30803.1"/>
    <property type="molecule type" value="Genomic_DNA"/>
</dbReference>
<dbReference type="STRING" id="914234.M2Q1V8"/>
<evidence type="ECO:0000313" key="2">
    <source>
        <dbReference type="Proteomes" id="UP000016930"/>
    </source>
</evidence>
<dbReference type="AlphaFoldDB" id="M2Q1V8"/>
<evidence type="ECO:0000313" key="1">
    <source>
        <dbReference type="EMBL" id="EMD30803.1"/>
    </source>
</evidence>
<keyword evidence="2" id="KW-1185">Reference proteome</keyword>
<protein>
    <submittedName>
        <fullName evidence="1">Uncharacterized protein</fullName>
    </submittedName>
</protein>
<dbReference type="HOGENOM" id="CLU_1570439_0_0_1"/>
<organism evidence="1 2">
    <name type="scientific">Ceriporiopsis subvermispora (strain B)</name>
    <name type="common">White-rot fungus</name>
    <name type="synonym">Gelatoporia subvermispora</name>
    <dbReference type="NCBI Taxonomy" id="914234"/>
    <lineage>
        <taxon>Eukaryota</taxon>
        <taxon>Fungi</taxon>
        <taxon>Dikarya</taxon>
        <taxon>Basidiomycota</taxon>
        <taxon>Agaricomycotina</taxon>
        <taxon>Agaricomycetes</taxon>
        <taxon>Polyporales</taxon>
        <taxon>Gelatoporiaceae</taxon>
        <taxon>Gelatoporia</taxon>
    </lineage>
</organism>
<dbReference type="Proteomes" id="UP000016930">
    <property type="component" value="Unassembled WGS sequence"/>
</dbReference>
<proteinExistence type="predicted"/>
<accession>M2Q1V8</accession>